<comment type="caution">
    <text evidence="2">The sequence shown here is derived from an EMBL/GenBank/DDBJ whole genome shotgun (WGS) entry which is preliminary data.</text>
</comment>
<dbReference type="InterPro" id="IPR029044">
    <property type="entry name" value="Nucleotide-diphossugar_trans"/>
</dbReference>
<accession>A0A0M0BSF4</accession>
<dbReference type="PANTHER" id="PTHR22572">
    <property type="entry name" value="SUGAR-1-PHOSPHATE GUANYL TRANSFERASE"/>
    <property type="match status" value="1"/>
</dbReference>
<dbReference type="CDD" id="cd04181">
    <property type="entry name" value="NTP_transferase"/>
    <property type="match status" value="1"/>
</dbReference>
<dbReference type="InterPro" id="IPR005835">
    <property type="entry name" value="NTP_transferase_dom"/>
</dbReference>
<dbReference type="Gene3D" id="3.90.550.10">
    <property type="entry name" value="Spore Coat Polysaccharide Biosynthesis Protein SpsA, Chain A"/>
    <property type="match status" value="1"/>
</dbReference>
<dbReference type="AlphaFoldDB" id="A0A0M0BSF4"/>
<feature type="domain" description="Nucleotidyl transferase" evidence="1">
    <location>
        <begin position="7"/>
        <end position="237"/>
    </location>
</feature>
<reference evidence="2 3" key="1">
    <citation type="submission" date="2015-06" db="EMBL/GenBank/DDBJ databases">
        <title>New insights into the roles of widespread benthic archaea in carbon and nitrogen cycling.</title>
        <authorList>
            <person name="Lazar C.S."/>
            <person name="Baker B.J."/>
            <person name="Seitz K.W."/>
            <person name="Hyde A.S."/>
            <person name="Dick G.J."/>
            <person name="Hinrichs K.-U."/>
            <person name="Teske A.P."/>
        </authorList>
    </citation>
    <scope>NUCLEOTIDE SEQUENCE [LARGE SCALE GENOMIC DNA]</scope>
    <source>
        <strain evidence="2">DG-45</strain>
    </source>
</reference>
<evidence type="ECO:0000259" key="1">
    <source>
        <dbReference type="Pfam" id="PF00483"/>
    </source>
</evidence>
<protein>
    <recommendedName>
        <fullName evidence="1">Nucleotidyl transferase domain-containing protein</fullName>
    </recommendedName>
</protein>
<dbReference type="Pfam" id="PF00483">
    <property type="entry name" value="NTP_transferase"/>
    <property type="match status" value="1"/>
</dbReference>
<gene>
    <name evidence="2" type="ORF">AC482_00525</name>
</gene>
<evidence type="ECO:0000313" key="2">
    <source>
        <dbReference type="EMBL" id="KON31508.1"/>
    </source>
</evidence>
<evidence type="ECO:0000313" key="3">
    <source>
        <dbReference type="Proteomes" id="UP000037210"/>
    </source>
</evidence>
<dbReference type="InterPro" id="IPR050486">
    <property type="entry name" value="Mannose-1P_guanyltransferase"/>
</dbReference>
<sequence length="269" mass="30217">MSERSLKGVILAGGEGTRFRPLTYYFQKCMIPVGAEQRPVLEYTIRLFSHHGIRDVILLVGYKYRQIENYFGDGGRFGVSLSYVLDKPELKGSANALVNAYRLGAVSEEDCLIAYYGDIISNIDLRDLASQHLSSKSAATVALARGYRIRVGTADVRDGMITRFREKPELDSSVSVGVLALSGSMLEEVDRMSEAGRPFDLMGDVIPRLIERGRPVGAYISDAFWYDLGSLERYESFENDGLSRELGFLLEGDVRRRPQHKSFLNEPRR</sequence>
<dbReference type="Proteomes" id="UP000037210">
    <property type="component" value="Unassembled WGS sequence"/>
</dbReference>
<dbReference type="EMBL" id="LFWZ01000003">
    <property type="protein sequence ID" value="KON31508.1"/>
    <property type="molecule type" value="Genomic_DNA"/>
</dbReference>
<proteinExistence type="predicted"/>
<name>A0A0M0BSF4_9ARCH</name>
<organism evidence="2 3">
    <name type="scientific">miscellaneous Crenarchaeota group-15 archaeon DG-45</name>
    <dbReference type="NCBI Taxonomy" id="1685127"/>
    <lineage>
        <taxon>Archaea</taxon>
        <taxon>Candidatus Bathyarchaeota</taxon>
        <taxon>MCG-15</taxon>
    </lineage>
</organism>
<dbReference type="SUPFAM" id="SSF53448">
    <property type="entry name" value="Nucleotide-diphospho-sugar transferases"/>
    <property type="match status" value="1"/>
</dbReference>